<evidence type="ECO:0000256" key="1">
    <source>
        <dbReference type="SAM" id="SignalP"/>
    </source>
</evidence>
<proteinExistence type="predicted"/>
<dbReference type="Proteomes" id="UP000281553">
    <property type="component" value="Unassembled WGS sequence"/>
</dbReference>
<feature type="signal peptide" evidence="1">
    <location>
        <begin position="1"/>
        <end position="34"/>
    </location>
</feature>
<evidence type="ECO:0008006" key="4">
    <source>
        <dbReference type="Google" id="ProtNLM"/>
    </source>
</evidence>
<reference evidence="2 3" key="1">
    <citation type="submission" date="2018-11" db="EMBL/GenBank/DDBJ databases">
        <authorList>
            <consortium name="Pathogen Informatics"/>
        </authorList>
    </citation>
    <scope>NUCLEOTIDE SEQUENCE [LARGE SCALE GENOMIC DNA]</scope>
</reference>
<dbReference type="AlphaFoldDB" id="A0A3P7MGP9"/>
<gene>
    <name evidence="2" type="ORF">DILT_LOCUS12840</name>
</gene>
<sequence length="179" mass="20321">MLGNLILKVSNLFRPMNFPLLSLLVLSVLGASESKHIVRKDLKHVTSVVATSTILGKPPSECAGYIEHFLRWHISVSGGKDMTWILHLNGTKACQICYHGQDGLFEDMEACMECHLPFADHLHHSSHCRQYLHVLIPDPKACKHCFVDAKHKVHTALCHVDTKVRTAMDRMHLHFGWHF</sequence>
<keyword evidence="1" id="KW-0732">Signal</keyword>
<feature type="chain" id="PRO_5018026680" description="C2H2-type domain-containing protein" evidence="1">
    <location>
        <begin position="35"/>
        <end position="179"/>
    </location>
</feature>
<accession>A0A3P7MGP9</accession>
<protein>
    <recommendedName>
        <fullName evidence="4">C2H2-type domain-containing protein</fullName>
    </recommendedName>
</protein>
<organism evidence="2 3">
    <name type="scientific">Dibothriocephalus latus</name>
    <name type="common">Fish tapeworm</name>
    <name type="synonym">Diphyllobothrium latum</name>
    <dbReference type="NCBI Taxonomy" id="60516"/>
    <lineage>
        <taxon>Eukaryota</taxon>
        <taxon>Metazoa</taxon>
        <taxon>Spiralia</taxon>
        <taxon>Lophotrochozoa</taxon>
        <taxon>Platyhelminthes</taxon>
        <taxon>Cestoda</taxon>
        <taxon>Eucestoda</taxon>
        <taxon>Diphyllobothriidea</taxon>
        <taxon>Diphyllobothriidae</taxon>
        <taxon>Dibothriocephalus</taxon>
    </lineage>
</organism>
<dbReference type="OrthoDB" id="6302420at2759"/>
<name>A0A3P7MGP9_DIBLA</name>
<dbReference type="EMBL" id="UYRU01067871">
    <property type="protein sequence ID" value="VDN17101.1"/>
    <property type="molecule type" value="Genomic_DNA"/>
</dbReference>
<evidence type="ECO:0000313" key="2">
    <source>
        <dbReference type="EMBL" id="VDN17101.1"/>
    </source>
</evidence>
<evidence type="ECO:0000313" key="3">
    <source>
        <dbReference type="Proteomes" id="UP000281553"/>
    </source>
</evidence>
<keyword evidence="3" id="KW-1185">Reference proteome</keyword>